<dbReference type="Proteomes" id="UP000296049">
    <property type="component" value="Unassembled WGS sequence"/>
</dbReference>
<evidence type="ECO:0000313" key="2">
    <source>
        <dbReference type="EMBL" id="EOB07668.1"/>
    </source>
</evidence>
<organism evidence="2 3">
    <name type="scientific">Anas platyrhynchos</name>
    <name type="common">Mallard</name>
    <name type="synonym">Anas boschas</name>
    <dbReference type="NCBI Taxonomy" id="8839"/>
    <lineage>
        <taxon>Eukaryota</taxon>
        <taxon>Metazoa</taxon>
        <taxon>Chordata</taxon>
        <taxon>Craniata</taxon>
        <taxon>Vertebrata</taxon>
        <taxon>Euteleostomi</taxon>
        <taxon>Archelosauria</taxon>
        <taxon>Archosauria</taxon>
        <taxon>Dinosauria</taxon>
        <taxon>Saurischia</taxon>
        <taxon>Theropoda</taxon>
        <taxon>Coelurosauria</taxon>
        <taxon>Aves</taxon>
        <taxon>Neognathae</taxon>
        <taxon>Galloanserae</taxon>
        <taxon>Anseriformes</taxon>
        <taxon>Anatidae</taxon>
        <taxon>Anatinae</taxon>
        <taxon>Anas</taxon>
    </lineage>
</organism>
<evidence type="ECO:0000313" key="3">
    <source>
        <dbReference type="Proteomes" id="UP000296049"/>
    </source>
</evidence>
<name>R0M4T5_ANAPL</name>
<evidence type="ECO:0000256" key="1">
    <source>
        <dbReference type="SAM" id="MobiDB-lite"/>
    </source>
</evidence>
<keyword evidence="3" id="KW-1185">Reference proteome</keyword>
<dbReference type="AlphaFoldDB" id="R0M4T5"/>
<gene>
    <name evidence="2" type="ORF">Anapl_02599</name>
</gene>
<feature type="region of interest" description="Disordered" evidence="1">
    <location>
        <begin position="22"/>
        <end position="113"/>
    </location>
</feature>
<reference evidence="3" key="1">
    <citation type="journal article" date="2013" name="Nat. Genet.">
        <title>The duck genome and transcriptome provide insight into an avian influenza virus reservoir species.</title>
        <authorList>
            <person name="Huang Y."/>
            <person name="Li Y."/>
            <person name="Burt D.W."/>
            <person name="Chen H."/>
            <person name="Zhang Y."/>
            <person name="Qian W."/>
            <person name="Kim H."/>
            <person name="Gan S."/>
            <person name="Zhao Y."/>
            <person name="Li J."/>
            <person name="Yi K."/>
            <person name="Feng H."/>
            <person name="Zhu P."/>
            <person name="Li B."/>
            <person name="Liu Q."/>
            <person name="Fairley S."/>
            <person name="Magor K.E."/>
            <person name="Du Z."/>
            <person name="Hu X."/>
            <person name="Goodman L."/>
            <person name="Tafer H."/>
            <person name="Vignal A."/>
            <person name="Lee T."/>
            <person name="Kim K.W."/>
            <person name="Sheng Z."/>
            <person name="An Y."/>
            <person name="Searle S."/>
            <person name="Herrero J."/>
            <person name="Groenen M.A."/>
            <person name="Crooijmans R.P."/>
            <person name="Faraut T."/>
            <person name="Cai Q."/>
            <person name="Webster R.G."/>
            <person name="Aldridge J.R."/>
            <person name="Warren W.C."/>
            <person name="Bartschat S."/>
            <person name="Kehr S."/>
            <person name="Marz M."/>
            <person name="Stadler P.F."/>
            <person name="Smith J."/>
            <person name="Kraus R.H."/>
            <person name="Zhao Y."/>
            <person name="Ren L."/>
            <person name="Fei J."/>
            <person name="Morisson M."/>
            <person name="Kaiser P."/>
            <person name="Griffin D.K."/>
            <person name="Rao M."/>
            <person name="Pitel F."/>
            <person name="Wang J."/>
            <person name="Li N."/>
        </authorList>
    </citation>
    <scope>NUCLEOTIDE SEQUENCE [LARGE SCALE GENOMIC DNA]</scope>
</reference>
<feature type="region of interest" description="Disordered" evidence="1">
    <location>
        <begin position="313"/>
        <end position="357"/>
    </location>
</feature>
<dbReference type="EMBL" id="KB742513">
    <property type="protein sequence ID" value="EOB07668.1"/>
    <property type="molecule type" value="Genomic_DNA"/>
</dbReference>
<proteinExistence type="predicted"/>
<feature type="compositionally biased region" description="Basic residues" evidence="1">
    <location>
        <begin position="43"/>
        <end position="61"/>
    </location>
</feature>
<accession>R0M4T5</accession>
<protein>
    <submittedName>
        <fullName evidence="2">Uncharacterized protein</fullName>
    </submittedName>
</protein>
<feature type="compositionally biased region" description="Polar residues" evidence="1">
    <location>
        <begin position="314"/>
        <end position="324"/>
    </location>
</feature>
<sequence>MQNTVHPRAKCGFKTFRIAKAPGACRAGSATAQGRPCQEPARSRVRGTSRRRCQNRAKHHAQQPPESVAGPGTRHAKCRSLVAPENQTSPPRRVPPPPAAERVLARSPSPRVANQAAALPQTEMFPNSPAKAKWLTVRCGGLDLEKAKRHSVPQFQALVFTGPRGHNSEVKVHKQRATSWLFFHKGLAFSLAMHPLTSIFDIEIGFDEISAEADPEEHWNSRKYRYLLNRMACGRNASFKELLEEHAIIAILFRNSYSIAGVQHFVRLREKQKIVAKGVLGGEILQGACKEVGVRTARSLRWRCPPRYTAPLAYSTSKSHQQANVERLPQETEEVPQLGVSHSSTPLSDCRHRQLKA</sequence>